<reference evidence="3" key="2">
    <citation type="submission" date="2015-01" db="EMBL/GenBank/DDBJ databases">
        <title>Evolutionary Origins and Diversification of the Mycorrhizal Mutualists.</title>
        <authorList>
            <consortium name="DOE Joint Genome Institute"/>
            <consortium name="Mycorrhizal Genomics Consortium"/>
            <person name="Kohler A."/>
            <person name="Kuo A."/>
            <person name="Nagy L.G."/>
            <person name="Floudas D."/>
            <person name="Copeland A."/>
            <person name="Barry K.W."/>
            <person name="Cichocki N."/>
            <person name="Veneault-Fourrey C."/>
            <person name="LaButti K."/>
            <person name="Lindquist E.A."/>
            <person name="Lipzen A."/>
            <person name="Lundell T."/>
            <person name="Morin E."/>
            <person name="Murat C."/>
            <person name="Riley R."/>
            <person name="Ohm R."/>
            <person name="Sun H."/>
            <person name="Tunlid A."/>
            <person name="Henrissat B."/>
            <person name="Grigoriev I.V."/>
            <person name="Hibbett D.S."/>
            <person name="Martin F."/>
        </authorList>
    </citation>
    <scope>NUCLEOTIDE SEQUENCE [LARGE SCALE GENOMIC DNA]</scope>
    <source>
        <strain evidence="3">MAFF 305830</strain>
    </source>
</reference>
<feature type="region of interest" description="Disordered" evidence="1">
    <location>
        <begin position="15"/>
        <end position="52"/>
    </location>
</feature>
<feature type="compositionally biased region" description="Polar residues" evidence="1">
    <location>
        <begin position="40"/>
        <end position="52"/>
    </location>
</feature>
<protein>
    <submittedName>
        <fullName evidence="2">Uncharacterized protein</fullName>
    </submittedName>
</protein>
<gene>
    <name evidence="2" type="ORF">M408DRAFT_331589</name>
</gene>
<evidence type="ECO:0000256" key="1">
    <source>
        <dbReference type="SAM" id="MobiDB-lite"/>
    </source>
</evidence>
<evidence type="ECO:0000313" key="3">
    <source>
        <dbReference type="Proteomes" id="UP000054097"/>
    </source>
</evidence>
<keyword evidence="3" id="KW-1185">Reference proteome</keyword>
<dbReference type="EMBL" id="KN824320">
    <property type="protein sequence ID" value="KIM24752.1"/>
    <property type="molecule type" value="Genomic_DNA"/>
</dbReference>
<accession>A0A0C2X639</accession>
<dbReference type="HOGENOM" id="CLU_3088770_0_0_1"/>
<organism evidence="2 3">
    <name type="scientific">Serendipita vermifera MAFF 305830</name>
    <dbReference type="NCBI Taxonomy" id="933852"/>
    <lineage>
        <taxon>Eukaryota</taxon>
        <taxon>Fungi</taxon>
        <taxon>Dikarya</taxon>
        <taxon>Basidiomycota</taxon>
        <taxon>Agaricomycotina</taxon>
        <taxon>Agaricomycetes</taxon>
        <taxon>Sebacinales</taxon>
        <taxon>Serendipitaceae</taxon>
        <taxon>Serendipita</taxon>
    </lineage>
</organism>
<proteinExistence type="predicted"/>
<evidence type="ECO:0000313" key="2">
    <source>
        <dbReference type="EMBL" id="KIM24752.1"/>
    </source>
</evidence>
<reference evidence="2 3" key="1">
    <citation type="submission" date="2014-04" db="EMBL/GenBank/DDBJ databases">
        <authorList>
            <consortium name="DOE Joint Genome Institute"/>
            <person name="Kuo A."/>
            <person name="Zuccaro A."/>
            <person name="Kohler A."/>
            <person name="Nagy L.G."/>
            <person name="Floudas D."/>
            <person name="Copeland A."/>
            <person name="Barry K.W."/>
            <person name="Cichocki N."/>
            <person name="Veneault-Fourrey C."/>
            <person name="LaButti K."/>
            <person name="Lindquist E.A."/>
            <person name="Lipzen A."/>
            <person name="Lundell T."/>
            <person name="Morin E."/>
            <person name="Murat C."/>
            <person name="Sun H."/>
            <person name="Tunlid A."/>
            <person name="Henrissat B."/>
            <person name="Grigoriev I.V."/>
            <person name="Hibbett D.S."/>
            <person name="Martin F."/>
            <person name="Nordberg H.P."/>
            <person name="Cantor M.N."/>
            <person name="Hua S.X."/>
        </authorList>
    </citation>
    <scope>NUCLEOTIDE SEQUENCE [LARGE SCALE GENOMIC DNA]</scope>
    <source>
        <strain evidence="2 3">MAFF 305830</strain>
    </source>
</reference>
<dbReference type="AlphaFoldDB" id="A0A0C2X639"/>
<dbReference type="Proteomes" id="UP000054097">
    <property type="component" value="Unassembled WGS sequence"/>
</dbReference>
<name>A0A0C2X639_SERVB</name>
<sequence length="52" mass="5529">MFGNPIVLVKLKASDGSAKVEPRGDEEGMVSRPVPIFSDVESSQGNRQGQPS</sequence>